<organism evidence="5 6">
    <name type="scientific">Nonomuraea maheshkhaliensis</name>
    <dbReference type="NCBI Taxonomy" id="419590"/>
    <lineage>
        <taxon>Bacteria</taxon>
        <taxon>Bacillati</taxon>
        <taxon>Actinomycetota</taxon>
        <taxon>Actinomycetes</taxon>
        <taxon>Streptosporangiales</taxon>
        <taxon>Streptosporangiaceae</taxon>
        <taxon>Nonomuraea</taxon>
    </lineage>
</organism>
<evidence type="ECO:0000259" key="4">
    <source>
        <dbReference type="Pfam" id="PF21761"/>
    </source>
</evidence>
<dbReference type="Gene3D" id="3.40.50.720">
    <property type="entry name" value="NAD(P)-binding Rossmann-like Domain"/>
    <property type="match status" value="1"/>
</dbReference>
<dbReference type="InterPro" id="IPR051265">
    <property type="entry name" value="HIBADH-related_NP60_sf"/>
</dbReference>
<dbReference type="SUPFAM" id="SSF48179">
    <property type="entry name" value="6-phosphogluconate dehydrogenase C-terminal domain-like"/>
    <property type="match status" value="1"/>
</dbReference>
<dbReference type="Gene3D" id="1.10.1040.10">
    <property type="entry name" value="N-(1-d-carboxylethyl)-l-norvaline Dehydrogenase, domain 2"/>
    <property type="match status" value="1"/>
</dbReference>
<evidence type="ECO:0000313" key="5">
    <source>
        <dbReference type="EMBL" id="GAA1622741.1"/>
    </source>
</evidence>
<dbReference type="EMBL" id="BAAAMU010000010">
    <property type="protein sequence ID" value="GAA1622741.1"/>
    <property type="molecule type" value="Genomic_DNA"/>
</dbReference>
<dbReference type="Pfam" id="PF03446">
    <property type="entry name" value="NAD_binding_2"/>
    <property type="match status" value="1"/>
</dbReference>
<dbReference type="InterPro" id="IPR015815">
    <property type="entry name" value="HIBADH-related"/>
</dbReference>
<gene>
    <name evidence="5" type="ORF">GCM10009733_019230</name>
</gene>
<dbReference type="InterPro" id="IPR006115">
    <property type="entry name" value="6PGDH_NADP-bd"/>
</dbReference>
<dbReference type="SUPFAM" id="SSF51735">
    <property type="entry name" value="NAD(P)-binding Rossmann-fold domains"/>
    <property type="match status" value="1"/>
</dbReference>
<proteinExistence type="inferred from homology"/>
<evidence type="ECO:0000256" key="1">
    <source>
        <dbReference type="ARBA" id="ARBA00009080"/>
    </source>
</evidence>
<dbReference type="Pfam" id="PF21761">
    <property type="entry name" value="RedAm-like_C"/>
    <property type="match status" value="1"/>
</dbReference>
<dbReference type="PANTHER" id="PTHR43580">
    <property type="entry name" value="OXIDOREDUCTASE GLYR1-RELATED"/>
    <property type="match status" value="1"/>
</dbReference>
<dbReference type="InterPro" id="IPR048666">
    <property type="entry name" value="RedAm-like_C"/>
</dbReference>
<feature type="domain" description="6-phosphogluconate dehydrogenase NADP-binding" evidence="3">
    <location>
        <begin position="36"/>
        <end position="190"/>
    </location>
</feature>
<accession>A0ABN2EZ35</accession>
<protein>
    <submittedName>
        <fullName evidence="5">NAD(P)-binding domain-containing protein</fullName>
    </submittedName>
</protein>
<evidence type="ECO:0000313" key="6">
    <source>
        <dbReference type="Proteomes" id="UP001500064"/>
    </source>
</evidence>
<dbReference type="InterPro" id="IPR036291">
    <property type="entry name" value="NAD(P)-bd_dom_sf"/>
</dbReference>
<keyword evidence="6" id="KW-1185">Reference proteome</keyword>
<comment type="caution">
    <text evidence="5">The sequence shown here is derived from an EMBL/GenBank/DDBJ whole genome shotgun (WGS) entry which is preliminary data.</text>
</comment>
<dbReference type="PANTHER" id="PTHR43580:SF2">
    <property type="entry name" value="CYTOKINE-LIKE NUCLEAR FACTOR N-PAC"/>
    <property type="match status" value="1"/>
</dbReference>
<dbReference type="PIRSF" id="PIRSF000103">
    <property type="entry name" value="HIBADH"/>
    <property type="match status" value="1"/>
</dbReference>
<name>A0ABN2EZ35_9ACTN</name>
<comment type="similarity">
    <text evidence="1">Belongs to the HIBADH-related family.</text>
</comment>
<evidence type="ECO:0000256" key="2">
    <source>
        <dbReference type="ARBA" id="ARBA00023002"/>
    </source>
</evidence>
<keyword evidence="2" id="KW-0560">Oxidoreductase</keyword>
<sequence length="323" mass="34085">MKQARAKTTTVSKAALSPPYLCDWSMHMTAKNMTPVTVIGLGSMGTALAEAFIKAGHPTTVWNRTSAKAAPLIAKGARHAEAIEDAVAISPLVITCLTTFDDTRLALQPAGAPLRGRALVTLNSGSPAGARETAAWAIEHGARFLAGAVKNVPSAVGAPDTLLYYSGDKTVFEEFETVLEVLGGDTVHLGDESDLAALYEMAVGAMLLPALVGFFQGAAAIQARGLEVHTMVRFAGKWLDMIKSLMPIYAKEIDSGDYADAASSVNLFLAGAAHDEDLAKETNVDTAWLAPLHDLVRRAAEAGYGDQSISALTEVLRKPVRQP</sequence>
<evidence type="ECO:0000259" key="3">
    <source>
        <dbReference type="Pfam" id="PF03446"/>
    </source>
</evidence>
<dbReference type="Proteomes" id="UP001500064">
    <property type="component" value="Unassembled WGS sequence"/>
</dbReference>
<feature type="domain" description="NADPH-dependent reductive aminase-like C-terminal" evidence="4">
    <location>
        <begin position="194"/>
        <end position="318"/>
    </location>
</feature>
<dbReference type="InterPro" id="IPR013328">
    <property type="entry name" value="6PGD_dom2"/>
</dbReference>
<dbReference type="InterPro" id="IPR008927">
    <property type="entry name" value="6-PGluconate_DH-like_C_sf"/>
</dbReference>
<reference evidence="5 6" key="1">
    <citation type="journal article" date="2019" name="Int. J. Syst. Evol. Microbiol.">
        <title>The Global Catalogue of Microorganisms (GCM) 10K type strain sequencing project: providing services to taxonomists for standard genome sequencing and annotation.</title>
        <authorList>
            <consortium name="The Broad Institute Genomics Platform"/>
            <consortium name="The Broad Institute Genome Sequencing Center for Infectious Disease"/>
            <person name="Wu L."/>
            <person name="Ma J."/>
        </authorList>
    </citation>
    <scope>NUCLEOTIDE SEQUENCE [LARGE SCALE GENOMIC DNA]</scope>
    <source>
        <strain evidence="5 6">JCM 13929</strain>
    </source>
</reference>